<proteinExistence type="inferred from homology"/>
<dbReference type="SUPFAM" id="SSF52540">
    <property type="entry name" value="P-loop containing nucleoside triphosphate hydrolases"/>
    <property type="match status" value="1"/>
</dbReference>
<evidence type="ECO:0000256" key="2">
    <source>
        <dbReference type="ARBA" id="ARBA00022448"/>
    </source>
</evidence>
<evidence type="ECO:0000313" key="6">
    <source>
        <dbReference type="EMBL" id="MPM62182.1"/>
    </source>
</evidence>
<feature type="domain" description="ABC transporter" evidence="5">
    <location>
        <begin position="17"/>
        <end position="41"/>
    </location>
</feature>
<dbReference type="InterPro" id="IPR003439">
    <property type="entry name" value="ABC_transporter-like_ATP-bd"/>
</dbReference>
<name>A0A645B9S5_9ZZZZ</name>
<keyword evidence="6" id="KW-0378">Hydrolase</keyword>
<dbReference type="EMBL" id="VSSQ01018733">
    <property type="protein sequence ID" value="MPM62182.1"/>
    <property type="molecule type" value="Genomic_DNA"/>
</dbReference>
<keyword evidence="4 6" id="KW-0067">ATP-binding</keyword>
<evidence type="ECO:0000259" key="5">
    <source>
        <dbReference type="Pfam" id="PF00005"/>
    </source>
</evidence>
<dbReference type="Pfam" id="PF00005">
    <property type="entry name" value="ABC_tran"/>
    <property type="match status" value="1"/>
</dbReference>
<keyword evidence="3" id="KW-0547">Nucleotide-binding</keyword>
<dbReference type="InterPro" id="IPR027417">
    <property type="entry name" value="P-loop_NTPase"/>
</dbReference>
<dbReference type="PANTHER" id="PTHR42711">
    <property type="entry name" value="ABC TRANSPORTER ATP-BINDING PROTEIN"/>
    <property type="match status" value="1"/>
</dbReference>
<evidence type="ECO:0000256" key="1">
    <source>
        <dbReference type="ARBA" id="ARBA00005417"/>
    </source>
</evidence>
<dbReference type="AlphaFoldDB" id="A0A645B9S5"/>
<protein>
    <submittedName>
        <fullName evidence="6">L-cystine import ATP-binding protein TcyN</fullName>
        <ecNumber evidence="6">3.6.3.-</ecNumber>
    </submittedName>
</protein>
<sequence length="43" mass="4538">MIKVEQIHKSFGDLQVLKGIDLEVNKGEVVSIVGPSGAGKTLC</sequence>
<dbReference type="Gene3D" id="3.40.50.300">
    <property type="entry name" value="P-loop containing nucleotide triphosphate hydrolases"/>
    <property type="match status" value="1"/>
</dbReference>
<organism evidence="6">
    <name type="scientific">bioreactor metagenome</name>
    <dbReference type="NCBI Taxonomy" id="1076179"/>
    <lineage>
        <taxon>unclassified sequences</taxon>
        <taxon>metagenomes</taxon>
        <taxon>ecological metagenomes</taxon>
    </lineage>
</organism>
<evidence type="ECO:0000256" key="4">
    <source>
        <dbReference type="ARBA" id="ARBA00022840"/>
    </source>
</evidence>
<dbReference type="EC" id="3.6.3.-" evidence="6"/>
<comment type="similarity">
    <text evidence="1">Belongs to the ABC transporter superfamily.</text>
</comment>
<dbReference type="InterPro" id="IPR050763">
    <property type="entry name" value="ABC_transporter_ATP-binding"/>
</dbReference>
<keyword evidence="2" id="KW-0813">Transport</keyword>
<dbReference type="GO" id="GO:0016887">
    <property type="term" value="F:ATP hydrolysis activity"/>
    <property type="evidence" value="ECO:0007669"/>
    <property type="project" value="InterPro"/>
</dbReference>
<gene>
    <name evidence="6" type="primary">tcyN_9</name>
    <name evidence="6" type="ORF">SDC9_109048</name>
</gene>
<evidence type="ECO:0000256" key="3">
    <source>
        <dbReference type="ARBA" id="ARBA00022741"/>
    </source>
</evidence>
<comment type="caution">
    <text evidence="6">The sequence shown here is derived from an EMBL/GenBank/DDBJ whole genome shotgun (WGS) entry which is preliminary data.</text>
</comment>
<reference evidence="6" key="1">
    <citation type="submission" date="2019-08" db="EMBL/GenBank/DDBJ databases">
        <authorList>
            <person name="Kucharzyk K."/>
            <person name="Murdoch R.W."/>
            <person name="Higgins S."/>
            <person name="Loffler F."/>
        </authorList>
    </citation>
    <scope>NUCLEOTIDE SEQUENCE</scope>
</reference>
<accession>A0A645B9S5</accession>
<dbReference type="PANTHER" id="PTHR42711:SF5">
    <property type="entry name" value="ABC TRANSPORTER ATP-BINDING PROTEIN NATA"/>
    <property type="match status" value="1"/>
</dbReference>
<dbReference type="GO" id="GO:0005524">
    <property type="term" value="F:ATP binding"/>
    <property type="evidence" value="ECO:0007669"/>
    <property type="project" value="UniProtKB-KW"/>
</dbReference>